<proteinExistence type="predicted"/>
<evidence type="ECO:0000256" key="5">
    <source>
        <dbReference type="ARBA" id="ARBA00022679"/>
    </source>
</evidence>
<accession>A0A058ZKH2</accession>
<keyword evidence="6 11" id="KW-0812">Transmembrane</keyword>
<comment type="subcellular location">
    <subcellularLocation>
        <location evidence="2">Membrane</location>
    </subcellularLocation>
</comment>
<evidence type="ECO:0000256" key="8">
    <source>
        <dbReference type="ARBA" id="ARBA00022989"/>
    </source>
</evidence>
<evidence type="ECO:0000259" key="12">
    <source>
        <dbReference type="PROSITE" id="PS50109"/>
    </source>
</evidence>
<dbReference type="SMART" id="SM00387">
    <property type="entry name" value="HATPase_c"/>
    <property type="match status" value="1"/>
</dbReference>
<dbReference type="InterPro" id="IPR036097">
    <property type="entry name" value="HisK_dim/P_sf"/>
</dbReference>
<keyword evidence="9" id="KW-0902">Two-component regulatory system</keyword>
<evidence type="ECO:0000256" key="2">
    <source>
        <dbReference type="ARBA" id="ARBA00004370"/>
    </source>
</evidence>
<dbReference type="Pfam" id="PF00512">
    <property type="entry name" value="HisKA"/>
    <property type="match status" value="1"/>
</dbReference>
<keyword evidence="15" id="KW-1185">Reference proteome</keyword>
<dbReference type="EMBL" id="AQQY01000006">
    <property type="protein sequence ID" value="KCV81682.1"/>
    <property type="molecule type" value="Genomic_DNA"/>
</dbReference>
<name>A0A058ZKH2_9RHOB</name>
<dbReference type="Pfam" id="PF08521">
    <property type="entry name" value="2CSK_N"/>
    <property type="match status" value="1"/>
</dbReference>
<dbReference type="PROSITE" id="PS50885">
    <property type="entry name" value="HAMP"/>
    <property type="match status" value="1"/>
</dbReference>
<gene>
    <name evidence="14" type="ORF">ATO10_10065</name>
</gene>
<evidence type="ECO:0000313" key="15">
    <source>
        <dbReference type="Proteomes" id="UP000024836"/>
    </source>
</evidence>
<dbReference type="InterPro" id="IPR050428">
    <property type="entry name" value="TCS_sensor_his_kinase"/>
</dbReference>
<dbReference type="EC" id="2.7.13.3" evidence="3"/>
<dbReference type="eggNOG" id="COG2205">
    <property type="taxonomic scope" value="Bacteria"/>
</dbReference>
<reference evidence="14 15" key="1">
    <citation type="submission" date="2013-04" db="EMBL/GenBank/DDBJ databases">
        <title>Shimia sp. 22II-S11-Z10 Genome Sequencing.</title>
        <authorList>
            <person name="Lai Q."/>
            <person name="Li G."/>
            <person name="Shao Z."/>
        </authorList>
    </citation>
    <scope>NUCLEOTIDE SEQUENCE [LARGE SCALE GENOMIC DNA]</scope>
    <source>
        <strain evidence="15">22II-S11-Z10</strain>
    </source>
</reference>
<dbReference type="InterPro" id="IPR005467">
    <property type="entry name" value="His_kinase_dom"/>
</dbReference>
<evidence type="ECO:0000256" key="9">
    <source>
        <dbReference type="ARBA" id="ARBA00023012"/>
    </source>
</evidence>
<keyword evidence="8 11" id="KW-1133">Transmembrane helix</keyword>
<dbReference type="GO" id="GO:0005886">
    <property type="term" value="C:plasma membrane"/>
    <property type="evidence" value="ECO:0007669"/>
    <property type="project" value="TreeGrafter"/>
</dbReference>
<dbReference type="Proteomes" id="UP000024836">
    <property type="component" value="Unassembled WGS sequence"/>
</dbReference>
<evidence type="ECO:0000256" key="11">
    <source>
        <dbReference type="SAM" id="Phobius"/>
    </source>
</evidence>
<feature type="domain" description="Histidine kinase" evidence="12">
    <location>
        <begin position="246"/>
        <end position="458"/>
    </location>
</feature>
<evidence type="ECO:0000256" key="1">
    <source>
        <dbReference type="ARBA" id="ARBA00000085"/>
    </source>
</evidence>
<dbReference type="InterPro" id="IPR004358">
    <property type="entry name" value="Sig_transdc_His_kin-like_C"/>
</dbReference>
<comment type="caution">
    <text evidence="14">The sequence shown here is derived from an EMBL/GenBank/DDBJ whole genome shotgun (WGS) entry which is preliminary data.</text>
</comment>
<dbReference type="STRING" id="1461693.ATO10_10065"/>
<dbReference type="AlphaFoldDB" id="A0A058ZKH2"/>
<evidence type="ECO:0000256" key="10">
    <source>
        <dbReference type="ARBA" id="ARBA00023136"/>
    </source>
</evidence>
<keyword evidence="5" id="KW-0808">Transferase</keyword>
<sequence length="458" mass="49180">MSKPAAHGSIRRRLLLSLLAGAAVLAFVVYFVVQTVARQVAQESQDNVLAASAQSILDGARLSGGEVNVDLPYSALSMLDSISDERVFYAIHLEHEFLSGYADLPAPEGDPSGAPAFLSAEFLGEDVRIASVRRRVSTGAGRSYLKVSVAQTLSGQKLVLSRISRISITIGAGFFLISVFMAGIISGSAIRPLDRLTASVSRRGPKDLRPVAAPVPTEMVPLVASLNSFMRRLQQSLLRSEDFIAEAAHRVRTPLAIVRTKAEVIQRVSDDPETRKALKEMIHAIDDSSRTAGQLLDHAMVTFRLDHLVLEEINLLHLVHDTVERLRPTSELKDITMQAFGEQDSVIKGDPILVQNALHNLLDNAVKYSPAGSQIDVVLALNQNEAEVCVKDTGPGFPADELDSLPKRFVRGKNAEAVVGSGLGLTIAKEVITAHGGTLKISNNPGGGACVSLLFPLP</sequence>
<dbReference type="InterPro" id="IPR003661">
    <property type="entry name" value="HisK_dim/P_dom"/>
</dbReference>
<dbReference type="InterPro" id="IPR036890">
    <property type="entry name" value="HATPase_C_sf"/>
</dbReference>
<dbReference type="CDD" id="cd00082">
    <property type="entry name" value="HisKA"/>
    <property type="match status" value="1"/>
</dbReference>
<feature type="domain" description="HAMP" evidence="13">
    <location>
        <begin position="187"/>
        <end position="238"/>
    </location>
</feature>
<evidence type="ECO:0000256" key="3">
    <source>
        <dbReference type="ARBA" id="ARBA00012438"/>
    </source>
</evidence>
<dbReference type="PANTHER" id="PTHR45436:SF1">
    <property type="entry name" value="SENSOR PROTEIN QSEC"/>
    <property type="match status" value="1"/>
</dbReference>
<dbReference type="InterPro" id="IPR003594">
    <property type="entry name" value="HATPase_dom"/>
</dbReference>
<dbReference type="Pfam" id="PF02518">
    <property type="entry name" value="HATPase_c"/>
    <property type="match status" value="1"/>
</dbReference>
<evidence type="ECO:0000256" key="7">
    <source>
        <dbReference type="ARBA" id="ARBA00022777"/>
    </source>
</evidence>
<dbReference type="PATRIC" id="fig|1461693.3.peg.2037"/>
<dbReference type="PRINTS" id="PR00344">
    <property type="entry name" value="BCTRLSENSOR"/>
</dbReference>
<evidence type="ECO:0000259" key="13">
    <source>
        <dbReference type="PROSITE" id="PS50885"/>
    </source>
</evidence>
<evidence type="ECO:0000313" key="14">
    <source>
        <dbReference type="EMBL" id="KCV81682.1"/>
    </source>
</evidence>
<dbReference type="InterPro" id="IPR003660">
    <property type="entry name" value="HAMP_dom"/>
</dbReference>
<organism evidence="14 15">
    <name type="scientific">Actibacterium atlanticum</name>
    <dbReference type="NCBI Taxonomy" id="1461693"/>
    <lineage>
        <taxon>Bacteria</taxon>
        <taxon>Pseudomonadati</taxon>
        <taxon>Pseudomonadota</taxon>
        <taxon>Alphaproteobacteria</taxon>
        <taxon>Rhodobacterales</taxon>
        <taxon>Roseobacteraceae</taxon>
        <taxon>Actibacterium</taxon>
    </lineage>
</organism>
<dbReference type="InterPro" id="IPR013727">
    <property type="entry name" value="2CSK_N"/>
</dbReference>
<dbReference type="SUPFAM" id="SSF47384">
    <property type="entry name" value="Homodimeric domain of signal transducing histidine kinase"/>
    <property type="match status" value="1"/>
</dbReference>
<dbReference type="Gene3D" id="1.10.287.130">
    <property type="match status" value="1"/>
</dbReference>
<dbReference type="Gene3D" id="3.30.565.10">
    <property type="entry name" value="Histidine kinase-like ATPase, C-terminal domain"/>
    <property type="match status" value="1"/>
</dbReference>
<dbReference type="GO" id="GO:0000155">
    <property type="term" value="F:phosphorelay sensor kinase activity"/>
    <property type="evidence" value="ECO:0007669"/>
    <property type="project" value="InterPro"/>
</dbReference>
<dbReference type="RefSeq" id="WP_035251118.1">
    <property type="nucleotide sequence ID" value="NZ_AQQY01000006.1"/>
</dbReference>
<protein>
    <recommendedName>
        <fullName evidence="3">histidine kinase</fullName>
        <ecNumber evidence="3">2.7.13.3</ecNumber>
    </recommendedName>
</protein>
<evidence type="ECO:0000256" key="4">
    <source>
        <dbReference type="ARBA" id="ARBA00022553"/>
    </source>
</evidence>
<dbReference type="PANTHER" id="PTHR45436">
    <property type="entry name" value="SENSOR HISTIDINE KINASE YKOH"/>
    <property type="match status" value="1"/>
</dbReference>
<dbReference type="SUPFAM" id="SSF55874">
    <property type="entry name" value="ATPase domain of HSP90 chaperone/DNA topoisomerase II/histidine kinase"/>
    <property type="match status" value="1"/>
</dbReference>
<dbReference type="PROSITE" id="PS50109">
    <property type="entry name" value="HIS_KIN"/>
    <property type="match status" value="1"/>
</dbReference>
<comment type="catalytic activity">
    <reaction evidence="1">
        <text>ATP + protein L-histidine = ADP + protein N-phospho-L-histidine.</text>
        <dbReference type="EC" id="2.7.13.3"/>
    </reaction>
</comment>
<dbReference type="CDD" id="cd00075">
    <property type="entry name" value="HATPase"/>
    <property type="match status" value="1"/>
</dbReference>
<feature type="transmembrane region" description="Helical" evidence="11">
    <location>
        <begin position="166"/>
        <end position="185"/>
    </location>
</feature>
<keyword evidence="4" id="KW-0597">Phosphoprotein</keyword>
<keyword evidence="7" id="KW-0418">Kinase</keyword>
<evidence type="ECO:0000256" key="6">
    <source>
        <dbReference type="ARBA" id="ARBA00022692"/>
    </source>
</evidence>
<keyword evidence="10 11" id="KW-0472">Membrane</keyword>
<dbReference type="OrthoDB" id="913606at2"/>
<dbReference type="SMART" id="SM00388">
    <property type="entry name" value="HisKA"/>
    <property type="match status" value="1"/>
</dbReference>